<sequence>MFIKGFRCICRHKFSRIKDCQLITTRSQQYTCKIWMCKYCGQIVAGSTPVYHPNMKVNEYCVKCELLACANNYEGYCNSKDKEIEFKSICLEGNKEILQCKNFDLE</sequence>
<name>A0AAN5VKZ5_CLODI</name>
<proteinExistence type="predicted"/>
<organism evidence="1 2">
    <name type="scientific">Clostridioides difficile</name>
    <name type="common">Peptoclostridium difficile</name>
    <dbReference type="NCBI Taxonomy" id="1496"/>
    <lineage>
        <taxon>Bacteria</taxon>
        <taxon>Bacillati</taxon>
        <taxon>Bacillota</taxon>
        <taxon>Clostridia</taxon>
        <taxon>Peptostreptococcales</taxon>
        <taxon>Peptostreptococcaceae</taxon>
        <taxon>Clostridioides</taxon>
    </lineage>
</organism>
<gene>
    <name evidence="1" type="ORF">KRM00_001114</name>
</gene>
<dbReference type="Proteomes" id="UP000878956">
    <property type="component" value="Unassembled WGS sequence"/>
</dbReference>
<reference evidence="1" key="2">
    <citation type="submission" date="2021-06" db="EMBL/GenBank/DDBJ databases">
        <authorList>
            <consortium name="NCBI Pathogen Detection Project"/>
        </authorList>
    </citation>
    <scope>NUCLEOTIDE SEQUENCE</scope>
    <source>
        <strain evidence="1">HN1000</strain>
    </source>
</reference>
<comment type="caution">
    <text evidence="1">The sequence shown here is derived from an EMBL/GenBank/DDBJ whole genome shotgun (WGS) entry which is preliminary data.</text>
</comment>
<evidence type="ECO:0000313" key="1">
    <source>
        <dbReference type="EMBL" id="HBH1541648.1"/>
    </source>
</evidence>
<accession>A0AAN5VKZ5</accession>
<evidence type="ECO:0000313" key="2">
    <source>
        <dbReference type="Proteomes" id="UP000878956"/>
    </source>
</evidence>
<dbReference type="EMBL" id="DAEPXK010000008">
    <property type="protein sequence ID" value="HBH1541648.1"/>
    <property type="molecule type" value="Genomic_DNA"/>
</dbReference>
<dbReference type="RefSeq" id="WP_074105787.1">
    <property type="nucleotide sequence ID" value="NZ_BINR01000005.1"/>
</dbReference>
<reference evidence="1" key="1">
    <citation type="journal article" date="2018" name="Genome Biol.">
        <title>SKESA: strategic k-mer extension for scrupulous assemblies.</title>
        <authorList>
            <person name="Souvorov A."/>
            <person name="Agarwala R."/>
            <person name="Lipman D.J."/>
        </authorList>
    </citation>
    <scope>NUCLEOTIDE SEQUENCE</scope>
    <source>
        <strain evidence="1">HN1000</strain>
    </source>
</reference>
<protein>
    <submittedName>
        <fullName evidence="1">Uncharacterized protein</fullName>
    </submittedName>
</protein>
<dbReference type="AlphaFoldDB" id="A0AAN5VKZ5"/>